<dbReference type="InParanoid" id="A0A1D3D7C1"/>
<gene>
    <name evidence="1" type="ORF">cyc_01713</name>
</gene>
<sequence length="102" mass="11550">MCRRGRPDVQAPVNQHLHADGYSRCNVSVHILQKLHEELCGDTMEWCCGQKSPQRYAQATPWRDVRQPLKSAKCSNSCGISSVSDSRRGEIGPELDFWKYSA</sequence>
<name>A0A1D3D7C1_9EIME</name>
<comment type="caution">
    <text evidence="1">The sequence shown here is derived from an EMBL/GenBank/DDBJ whole genome shotgun (WGS) entry which is preliminary data.</text>
</comment>
<accession>A0A1D3D7C1</accession>
<keyword evidence="2" id="KW-1185">Reference proteome</keyword>
<dbReference type="EMBL" id="JROU02000420">
    <property type="protein sequence ID" value="OEH79337.1"/>
    <property type="molecule type" value="Genomic_DNA"/>
</dbReference>
<evidence type="ECO:0000313" key="1">
    <source>
        <dbReference type="EMBL" id="OEH79337.1"/>
    </source>
</evidence>
<evidence type="ECO:0000313" key="2">
    <source>
        <dbReference type="Proteomes" id="UP000095192"/>
    </source>
</evidence>
<dbReference type="Proteomes" id="UP000095192">
    <property type="component" value="Unassembled WGS sequence"/>
</dbReference>
<dbReference type="VEuPathDB" id="ToxoDB:cyc_01713"/>
<protein>
    <submittedName>
        <fullName evidence="1">Uncharacterized protein</fullName>
    </submittedName>
</protein>
<reference evidence="1 2" key="1">
    <citation type="journal article" date="2016" name="BMC Genomics">
        <title>Comparative genomics reveals Cyclospora cayetanensis possesses coccidia-like metabolism and invasion components but unique surface antigens.</title>
        <authorList>
            <person name="Liu S."/>
            <person name="Wang L."/>
            <person name="Zheng H."/>
            <person name="Xu Z."/>
            <person name="Roellig D.M."/>
            <person name="Li N."/>
            <person name="Frace M.A."/>
            <person name="Tang K."/>
            <person name="Arrowood M.J."/>
            <person name="Moss D.M."/>
            <person name="Zhang L."/>
            <person name="Feng Y."/>
            <person name="Xiao L."/>
        </authorList>
    </citation>
    <scope>NUCLEOTIDE SEQUENCE [LARGE SCALE GENOMIC DNA]</scope>
    <source>
        <strain evidence="1 2">CHN_HEN01</strain>
    </source>
</reference>
<organism evidence="1 2">
    <name type="scientific">Cyclospora cayetanensis</name>
    <dbReference type="NCBI Taxonomy" id="88456"/>
    <lineage>
        <taxon>Eukaryota</taxon>
        <taxon>Sar</taxon>
        <taxon>Alveolata</taxon>
        <taxon>Apicomplexa</taxon>
        <taxon>Conoidasida</taxon>
        <taxon>Coccidia</taxon>
        <taxon>Eucoccidiorida</taxon>
        <taxon>Eimeriorina</taxon>
        <taxon>Eimeriidae</taxon>
        <taxon>Cyclospora</taxon>
    </lineage>
</organism>
<proteinExistence type="predicted"/>
<dbReference type="AlphaFoldDB" id="A0A1D3D7C1"/>